<comment type="caution">
    <text evidence="5">The sequence shown here is derived from an EMBL/GenBank/DDBJ whole genome shotgun (WGS) entry which is preliminary data.</text>
</comment>
<evidence type="ECO:0000313" key="5">
    <source>
        <dbReference type="EMBL" id="MBC6678949.1"/>
    </source>
</evidence>
<dbReference type="Gene3D" id="3.40.50.10350">
    <property type="entry name" value="Glycerate kinase, domain 1"/>
    <property type="match status" value="1"/>
</dbReference>
<dbReference type="InterPro" id="IPR018193">
    <property type="entry name" value="Glyc_kinase_flavodox-like_fold"/>
</dbReference>
<protein>
    <submittedName>
        <fullName evidence="5">Glycerate kinase</fullName>
    </submittedName>
</protein>
<keyword evidence="6" id="KW-1185">Reference proteome</keyword>
<dbReference type="PANTHER" id="PTHR21599">
    <property type="entry name" value="GLYCERATE KINASE"/>
    <property type="match status" value="1"/>
</dbReference>
<keyword evidence="3 4" id="KW-0418">Kinase</keyword>
<dbReference type="SUPFAM" id="SSF110738">
    <property type="entry name" value="Glycerate kinase I"/>
    <property type="match status" value="1"/>
</dbReference>
<organism evidence="5 6">
    <name type="scientific">Zhenpiania hominis</name>
    <dbReference type="NCBI Taxonomy" id="2763644"/>
    <lineage>
        <taxon>Bacteria</taxon>
        <taxon>Bacillati</taxon>
        <taxon>Bacillota</taxon>
        <taxon>Clostridia</taxon>
        <taxon>Peptostreptococcales</taxon>
        <taxon>Anaerovoracaceae</taxon>
        <taxon>Zhenpiania</taxon>
    </lineage>
</organism>
<sequence>MKKCVIVPDSFKGTMSSVEVCDVISEKVRNLFPHCQICGIPIADGGEGTVDCFVRAIGGEKRNVRVQGPFGEEIESFYGVVKGDTAVVEMAAAAGLPLACGKRDPGKASTYGVGQLIAHAVRSGCRGVILGLGGSCTNDGGAGMAAALGTRFFRKDGSCFVPSGDSLEDVVSIDNSGAEKMLSGVEIQGMCDIENPMFGEKGAAYIFGPQKGADTEEIQVLDRNLRAFSEVIKRELGMDVSRIPGSGAAGAMGAGVCAFLGGSLVSGIELLLEVVNFDQMLQSCDLVITGEGKLDQQSFDGKVIAGVVRHARKFHVPVVAVAGYVEPDVRRALDAFGVSGALSVYDKRMNLEQILPTCKTDLGRRVEDLAYLQV</sequence>
<evidence type="ECO:0000313" key="6">
    <source>
        <dbReference type="Proteomes" id="UP000602647"/>
    </source>
</evidence>
<evidence type="ECO:0000256" key="1">
    <source>
        <dbReference type="ARBA" id="ARBA00006284"/>
    </source>
</evidence>
<dbReference type="InterPro" id="IPR036129">
    <property type="entry name" value="Glycerate_kinase_sf"/>
</dbReference>
<dbReference type="InterPro" id="IPR004381">
    <property type="entry name" value="Glycerate_kinase"/>
</dbReference>
<dbReference type="PIRSF" id="PIRSF006078">
    <property type="entry name" value="GlxK"/>
    <property type="match status" value="1"/>
</dbReference>
<accession>A0A923NKZ1</accession>
<dbReference type="NCBIfam" id="TIGR00045">
    <property type="entry name" value="glycerate kinase"/>
    <property type="match status" value="1"/>
</dbReference>
<evidence type="ECO:0000256" key="2">
    <source>
        <dbReference type="ARBA" id="ARBA00022679"/>
    </source>
</evidence>
<evidence type="ECO:0000256" key="4">
    <source>
        <dbReference type="PIRNR" id="PIRNR006078"/>
    </source>
</evidence>
<dbReference type="AlphaFoldDB" id="A0A923NKZ1"/>
<dbReference type="PANTHER" id="PTHR21599:SF0">
    <property type="entry name" value="GLYCERATE KINASE"/>
    <property type="match status" value="1"/>
</dbReference>
<keyword evidence="2 4" id="KW-0808">Transferase</keyword>
<name>A0A923NKZ1_9FIRM</name>
<reference evidence="5" key="1">
    <citation type="submission" date="2020-08" db="EMBL/GenBank/DDBJ databases">
        <title>Genome public.</title>
        <authorList>
            <person name="Liu C."/>
            <person name="Sun Q."/>
        </authorList>
    </citation>
    <scope>NUCLEOTIDE SEQUENCE</scope>
    <source>
        <strain evidence="5">BX12</strain>
    </source>
</reference>
<proteinExistence type="inferred from homology"/>
<dbReference type="GO" id="GO:0031388">
    <property type="term" value="P:organic acid phosphorylation"/>
    <property type="evidence" value="ECO:0007669"/>
    <property type="project" value="UniProtKB-UniRule"/>
</dbReference>
<dbReference type="InterPro" id="IPR018197">
    <property type="entry name" value="Glycerate_kinase_RE-like"/>
</dbReference>
<dbReference type="Pfam" id="PF02595">
    <property type="entry name" value="Gly_kinase"/>
    <property type="match status" value="1"/>
</dbReference>
<dbReference type="EMBL" id="JACRYT010000002">
    <property type="protein sequence ID" value="MBC6678949.1"/>
    <property type="molecule type" value="Genomic_DNA"/>
</dbReference>
<dbReference type="Proteomes" id="UP000602647">
    <property type="component" value="Unassembled WGS sequence"/>
</dbReference>
<dbReference type="GO" id="GO:0008887">
    <property type="term" value="F:glycerate kinase activity"/>
    <property type="evidence" value="ECO:0007669"/>
    <property type="project" value="UniProtKB-UniRule"/>
</dbReference>
<gene>
    <name evidence="5" type="ORF">H9L42_03795</name>
</gene>
<evidence type="ECO:0000256" key="3">
    <source>
        <dbReference type="ARBA" id="ARBA00022777"/>
    </source>
</evidence>
<dbReference type="RefSeq" id="WP_187302074.1">
    <property type="nucleotide sequence ID" value="NZ_CBCTON010000004.1"/>
</dbReference>
<comment type="similarity">
    <text evidence="1 4">Belongs to the glycerate kinase type-1 family.</text>
</comment>
<dbReference type="Gene3D" id="3.90.1510.10">
    <property type="entry name" value="Glycerate kinase, domain 2"/>
    <property type="match status" value="1"/>
</dbReference>